<dbReference type="GeneID" id="74944376"/>
<organism evidence="2 3">
    <name type="scientific">Salinirubellus salinus</name>
    <dbReference type="NCBI Taxonomy" id="1364945"/>
    <lineage>
        <taxon>Archaea</taxon>
        <taxon>Methanobacteriati</taxon>
        <taxon>Methanobacteriota</taxon>
        <taxon>Stenosarchaea group</taxon>
        <taxon>Halobacteria</taxon>
        <taxon>Halobacteriales</taxon>
        <taxon>Natronomonadaceae</taxon>
        <taxon>Salinirubellus</taxon>
    </lineage>
</organism>
<dbReference type="RefSeq" id="WP_260593015.1">
    <property type="nucleotide sequence ID" value="NZ_CP104003.1"/>
</dbReference>
<reference evidence="2" key="1">
    <citation type="submission" date="2022-09" db="EMBL/GenBank/DDBJ databases">
        <title>Diverse halophilic archaea isolated from saline environments.</title>
        <authorList>
            <person name="Cui H.-L."/>
        </authorList>
    </citation>
    <scope>NUCLEOTIDE SEQUENCE</scope>
    <source>
        <strain evidence="2">ZS-35-S2</strain>
    </source>
</reference>
<evidence type="ECO:0000256" key="1">
    <source>
        <dbReference type="SAM" id="Phobius"/>
    </source>
</evidence>
<dbReference type="EMBL" id="CP104003">
    <property type="protein sequence ID" value="UWM54021.1"/>
    <property type="molecule type" value="Genomic_DNA"/>
</dbReference>
<proteinExistence type="predicted"/>
<dbReference type="AlphaFoldDB" id="A0A9E7R1J0"/>
<dbReference type="Proteomes" id="UP001057580">
    <property type="component" value="Chromosome"/>
</dbReference>
<name>A0A9E7R1J0_9EURY</name>
<sequence length="42" mass="4421">MSSRYLLRTGLALAARLAPKLSATTPAGALCAMALVYVSVRR</sequence>
<evidence type="ECO:0000313" key="3">
    <source>
        <dbReference type="Proteomes" id="UP001057580"/>
    </source>
</evidence>
<accession>A0A9E7R1J0</accession>
<dbReference type="KEGG" id="ssai:N0B31_18100"/>
<keyword evidence="1" id="KW-1133">Transmembrane helix</keyword>
<keyword evidence="1" id="KW-0472">Membrane</keyword>
<feature type="transmembrane region" description="Helical" evidence="1">
    <location>
        <begin position="21"/>
        <end position="40"/>
    </location>
</feature>
<keyword evidence="1" id="KW-0812">Transmembrane</keyword>
<gene>
    <name evidence="2" type="ORF">N0B31_18100</name>
</gene>
<keyword evidence="3" id="KW-1185">Reference proteome</keyword>
<protein>
    <submittedName>
        <fullName evidence="2">Uncharacterized protein</fullName>
    </submittedName>
</protein>
<evidence type="ECO:0000313" key="2">
    <source>
        <dbReference type="EMBL" id="UWM54021.1"/>
    </source>
</evidence>